<accession>A0AAD5MK40</accession>
<evidence type="ECO:0000313" key="2">
    <source>
        <dbReference type="Proteomes" id="UP001196413"/>
    </source>
</evidence>
<organism evidence="1 2">
    <name type="scientific">Parelaphostrongylus tenuis</name>
    <name type="common">Meningeal worm</name>
    <dbReference type="NCBI Taxonomy" id="148309"/>
    <lineage>
        <taxon>Eukaryota</taxon>
        <taxon>Metazoa</taxon>
        <taxon>Ecdysozoa</taxon>
        <taxon>Nematoda</taxon>
        <taxon>Chromadorea</taxon>
        <taxon>Rhabditida</taxon>
        <taxon>Rhabditina</taxon>
        <taxon>Rhabditomorpha</taxon>
        <taxon>Strongyloidea</taxon>
        <taxon>Metastrongylidae</taxon>
        <taxon>Parelaphostrongylus</taxon>
    </lineage>
</organism>
<keyword evidence="2" id="KW-1185">Reference proteome</keyword>
<name>A0AAD5MK40_PARTN</name>
<sequence>MNDNTGAEECCYVRSDKISTGNEIYVITYKVFWIVYSDLYKLNNSKYCSRHRGSDN</sequence>
<dbReference type="EMBL" id="JAHQIW010003311">
    <property type="protein sequence ID" value="KAJ1358163.1"/>
    <property type="molecule type" value="Genomic_DNA"/>
</dbReference>
<reference evidence="1" key="1">
    <citation type="submission" date="2021-06" db="EMBL/GenBank/DDBJ databases">
        <title>Parelaphostrongylus tenuis whole genome reference sequence.</title>
        <authorList>
            <person name="Garwood T.J."/>
            <person name="Larsen P.A."/>
            <person name="Fountain-Jones N.M."/>
            <person name="Garbe J.R."/>
            <person name="Macchietto M.G."/>
            <person name="Kania S.A."/>
            <person name="Gerhold R.W."/>
            <person name="Richards J.E."/>
            <person name="Wolf T.M."/>
        </authorList>
    </citation>
    <scope>NUCLEOTIDE SEQUENCE</scope>
    <source>
        <strain evidence="1">MNPRO001-30</strain>
        <tissue evidence="1">Meninges</tissue>
    </source>
</reference>
<proteinExistence type="predicted"/>
<comment type="caution">
    <text evidence="1">The sequence shown here is derived from an EMBL/GenBank/DDBJ whole genome shotgun (WGS) entry which is preliminary data.</text>
</comment>
<evidence type="ECO:0000313" key="1">
    <source>
        <dbReference type="EMBL" id="KAJ1358163.1"/>
    </source>
</evidence>
<protein>
    <submittedName>
        <fullName evidence="1">Uncharacterized protein</fullName>
    </submittedName>
</protein>
<dbReference type="AlphaFoldDB" id="A0AAD5MK40"/>
<dbReference type="Proteomes" id="UP001196413">
    <property type="component" value="Unassembled WGS sequence"/>
</dbReference>
<gene>
    <name evidence="1" type="ORF">KIN20_016496</name>
</gene>